<evidence type="ECO:0000313" key="8">
    <source>
        <dbReference type="Proteomes" id="UP000468650"/>
    </source>
</evidence>
<dbReference type="AlphaFoldDB" id="A0A6N6RKN5"/>
<dbReference type="CDD" id="cd02870">
    <property type="entry name" value="PseudoU_synth_RsuA_like"/>
    <property type="match status" value="1"/>
</dbReference>
<dbReference type="EC" id="5.4.99.-" evidence="4"/>
<dbReference type="CDD" id="cd00165">
    <property type="entry name" value="S4"/>
    <property type="match status" value="1"/>
</dbReference>
<dbReference type="InterPro" id="IPR020094">
    <property type="entry name" value="TruA/RsuA/RluB/E/F_N"/>
</dbReference>
<dbReference type="Gene3D" id="3.10.290.10">
    <property type="entry name" value="RNA-binding S4 domain"/>
    <property type="match status" value="1"/>
</dbReference>
<reference evidence="7 8" key="1">
    <citation type="submission" date="2019-09" db="EMBL/GenBank/DDBJ databases">
        <title>Genomes of family Cryomorphaceae.</title>
        <authorList>
            <person name="Bowman J.P."/>
        </authorList>
    </citation>
    <scope>NUCLEOTIDE SEQUENCE [LARGE SCALE GENOMIC DNA]</scope>
    <source>
        <strain evidence="7 8">LMG 25704</strain>
    </source>
</reference>
<keyword evidence="2 4" id="KW-0413">Isomerase</keyword>
<organism evidence="7 8">
    <name type="scientific">Phaeocystidibacter luteus</name>
    <dbReference type="NCBI Taxonomy" id="911197"/>
    <lineage>
        <taxon>Bacteria</taxon>
        <taxon>Pseudomonadati</taxon>
        <taxon>Bacteroidota</taxon>
        <taxon>Flavobacteriia</taxon>
        <taxon>Flavobacteriales</taxon>
        <taxon>Phaeocystidibacteraceae</taxon>
        <taxon>Phaeocystidibacter</taxon>
    </lineage>
</organism>
<dbReference type="SMART" id="SM00363">
    <property type="entry name" value="S4"/>
    <property type="match status" value="1"/>
</dbReference>
<evidence type="ECO:0000256" key="5">
    <source>
        <dbReference type="SAM" id="MobiDB-lite"/>
    </source>
</evidence>
<name>A0A6N6RKN5_9FLAO</name>
<proteinExistence type="inferred from homology"/>
<keyword evidence="3" id="KW-0694">RNA-binding</keyword>
<dbReference type="PANTHER" id="PTHR47683:SF2">
    <property type="entry name" value="RNA-BINDING S4 DOMAIN-CONTAINING PROTEIN"/>
    <property type="match status" value="1"/>
</dbReference>
<sequence length="301" mass="33728">MNTRRPNRGGGRKPNSSSHPRGPQARGNKPQQQRGSKPAHAESSSEAPKKFYKPKRRQAESIRDLNQDMRLNRFLSVAGISSRREADNLIQAGLVSINGKVVTELGTKVKSSDEVRYNGELIRAEAKQYLLLNKPKGFLTTMDDPKARKTVMDLIGGACKERIYPVGRLDRATTGVLLFTNDGDLAKKLTHPSHGARKIYAVQLDKNFKRGDFDALLAGVELEDGKIAPDALSYIDDKSKSQIGVEIHSGKNRIVRRMFEHLGYEVIKLDRTSFAGLTKKSLNRGHYRFLTKDEVNFLKTR</sequence>
<dbReference type="InterPro" id="IPR018496">
    <property type="entry name" value="PsdUridine_synth_RsuA/RluB_CS"/>
</dbReference>
<evidence type="ECO:0000259" key="6">
    <source>
        <dbReference type="SMART" id="SM00363"/>
    </source>
</evidence>
<dbReference type="Gene3D" id="3.30.70.580">
    <property type="entry name" value="Pseudouridine synthase I, catalytic domain, N-terminal subdomain"/>
    <property type="match status" value="1"/>
</dbReference>
<dbReference type="InterPro" id="IPR002942">
    <property type="entry name" value="S4_RNA-bd"/>
</dbReference>
<dbReference type="SUPFAM" id="SSF55174">
    <property type="entry name" value="Alpha-L RNA-binding motif"/>
    <property type="match status" value="1"/>
</dbReference>
<accession>A0A6N6RKN5</accession>
<keyword evidence="8" id="KW-1185">Reference proteome</keyword>
<dbReference type="Pfam" id="PF01479">
    <property type="entry name" value="S4"/>
    <property type="match status" value="1"/>
</dbReference>
<dbReference type="InterPro" id="IPR042092">
    <property type="entry name" value="PsdUridine_s_RsuA/RluB/E/F_cat"/>
</dbReference>
<dbReference type="SUPFAM" id="SSF55120">
    <property type="entry name" value="Pseudouridine synthase"/>
    <property type="match status" value="1"/>
</dbReference>
<dbReference type="PANTHER" id="PTHR47683">
    <property type="entry name" value="PSEUDOURIDINE SYNTHASE FAMILY PROTEIN-RELATED"/>
    <property type="match status" value="1"/>
</dbReference>
<dbReference type="InterPro" id="IPR000748">
    <property type="entry name" value="PsdUridine_synth_RsuA/RluB/E/F"/>
</dbReference>
<dbReference type="InterPro" id="IPR036986">
    <property type="entry name" value="S4_RNA-bd_sf"/>
</dbReference>
<protein>
    <recommendedName>
        <fullName evidence="4">Pseudouridine synthase</fullName>
        <ecNumber evidence="4">5.4.99.-</ecNumber>
    </recommendedName>
</protein>
<dbReference type="Proteomes" id="UP000468650">
    <property type="component" value="Unassembled WGS sequence"/>
</dbReference>
<dbReference type="InterPro" id="IPR006145">
    <property type="entry name" value="PsdUridine_synth_RsuA/RluA"/>
</dbReference>
<dbReference type="PROSITE" id="PS50889">
    <property type="entry name" value="S4"/>
    <property type="match status" value="1"/>
</dbReference>
<dbReference type="InterPro" id="IPR050343">
    <property type="entry name" value="RsuA_PseudoU_synthase"/>
</dbReference>
<evidence type="ECO:0000256" key="2">
    <source>
        <dbReference type="ARBA" id="ARBA00023235"/>
    </source>
</evidence>
<dbReference type="GO" id="GO:0120159">
    <property type="term" value="F:rRNA pseudouridine synthase activity"/>
    <property type="evidence" value="ECO:0007669"/>
    <property type="project" value="UniProtKB-ARBA"/>
</dbReference>
<evidence type="ECO:0000256" key="3">
    <source>
        <dbReference type="PROSITE-ProRule" id="PRU00182"/>
    </source>
</evidence>
<dbReference type="RefSeq" id="WP_151666842.1">
    <property type="nucleotide sequence ID" value="NZ_WBVO01000003.1"/>
</dbReference>
<comment type="similarity">
    <text evidence="1 4">Belongs to the pseudouridine synthase RsuA family.</text>
</comment>
<evidence type="ECO:0000313" key="7">
    <source>
        <dbReference type="EMBL" id="KAB2813640.1"/>
    </source>
</evidence>
<dbReference type="Pfam" id="PF00849">
    <property type="entry name" value="PseudoU_synth_2"/>
    <property type="match status" value="1"/>
</dbReference>
<feature type="region of interest" description="Disordered" evidence="5">
    <location>
        <begin position="1"/>
        <end position="60"/>
    </location>
</feature>
<evidence type="ECO:0000256" key="4">
    <source>
        <dbReference type="RuleBase" id="RU003887"/>
    </source>
</evidence>
<dbReference type="Gene3D" id="3.30.70.1560">
    <property type="entry name" value="Alpha-L RNA-binding motif"/>
    <property type="match status" value="1"/>
</dbReference>
<feature type="compositionally biased region" description="Basic residues" evidence="5">
    <location>
        <begin position="1"/>
        <end position="11"/>
    </location>
</feature>
<dbReference type="PROSITE" id="PS01149">
    <property type="entry name" value="PSI_RSU"/>
    <property type="match status" value="1"/>
</dbReference>
<comment type="caution">
    <text evidence="7">The sequence shown here is derived from an EMBL/GenBank/DDBJ whole genome shotgun (WGS) entry which is preliminary data.</text>
</comment>
<dbReference type="FunFam" id="3.10.290.10:FF:000003">
    <property type="entry name" value="Pseudouridine synthase"/>
    <property type="match status" value="1"/>
</dbReference>
<dbReference type="OrthoDB" id="9807213at2"/>
<dbReference type="GO" id="GO:0000455">
    <property type="term" value="P:enzyme-directed rRNA pseudouridine synthesis"/>
    <property type="evidence" value="ECO:0007669"/>
    <property type="project" value="UniProtKB-ARBA"/>
</dbReference>
<dbReference type="InterPro" id="IPR020103">
    <property type="entry name" value="PsdUridine_synth_cat_dom_sf"/>
</dbReference>
<dbReference type="GO" id="GO:0003723">
    <property type="term" value="F:RNA binding"/>
    <property type="evidence" value="ECO:0007669"/>
    <property type="project" value="UniProtKB-KW"/>
</dbReference>
<evidence type="ECO:0000256" key="1">
    <source>
        <dbReference type="ARBA" id="ARBA00008348"/>
    </source>
</evidence>
<gene>
    <name evidence="7" type="ORF">F8C67_05615</name>
</gene>
<dbReference type="EMBL" id="WBVO01000003">
    <property type="protein sequence ID" value="KAB2813640.1"/>
    <property type="molecule type" value="Genomic_DNA"/>
</dbReference>
<feature type="domain" description="RNA-binding S4" evidence="6">
    <location>
        <begin position="69"/>
        <end position="131"/>
    </location>
</feature>
<dbReference type="NCBIfam" id="TIGR00093">
    <property type="entry name" value="pseudouridine synthase"/>
    <property type="match status" value="1"/>
</dbReference>